<organism evidence="2 3">
    <name type="scientific">Hydrogenophaga defluvii</name>
    <dbReference type="NCBI Taxonomy" id="249410"/>
    <lineage>
        <taxon>Bacteria</taxon>
        <taxon>Pseudomonadati</taxon>
        <taxon>Pseudomonadota</taxon>
        <taxon>Betaproteobacteria</taxon>
        <taxon>Burkholderiales</taxon>
        <taxon>Comamonadaceae</taxon>
        <taxon>Hydrogenophaga</taxon>
    </lineage>
</organism>
<accession>A0ABW2SHG1</accession>
<proteinExistence type="predicted"/>
<evidence type="ECO:0000313" key="2">
    <source>
        <dbReference type="EMBL" id="MFC7462703.1"/>
    </source>
</evidence>
<dbReference type="Proteomes" id="UP001596457">
    <property type="component" value="Unassembled WGS sequence"/>
</dbReference>
<name>A0ABW2SHG1_9BURK</name>
<reference evidence="3" key="1">
    <citation type="journal article" date="2019" name="Int. J. Syst. Evol. Microbiol.">
        <title>The Global Catalogue of Microorganisms (GCM) 10K type strain sequencing project: providing services to taxonomists for standard genome sequencing and annotation.</title>
        <authorList>
            <consortium name="The Broad Institute Genomics Platform"/>
            <consortium name="The Broad Institute Genome Sequencing Center for Infectious Disease"/>
            <person name="Wu L."/>
            <person name="Ma J."/>
        </authorList>
    </citation>
    <scope>NUCLEOTIDE SEQUENCE [LARGE SCALE GENOMIC DNA]</scope>
    <source>
        <strain evidence="3">CCUG 53903</strain>
    </source>
</reference>
<feature type="region of interest" description="Disordered" evidence="1">
    <location>
        <begin position="1"/>
        <end position="22"/>
    </location>
</feature>
<evidence type="ECO:0000256" key="1">
    <source>
        <dbReference type="SAM" id="MobiDB-lite"/>
    </source>
</evidence>
<protein>
    <submittedName>
        <fullName evidence="2">Uncharacterized protein</fullName>
    </submittedName>
</protein>
<gene>
    <name evidence="2" type="ORF">ACFQU0_19985</name>
</gene>
<dbReference type="RefSeq" id="WP_382203723.1">
    <property type="nucleotide sequence ID" value="NZ_JBHTBZ010000076.1"/>
</dbReference>
<keyword evidence="3" id="KW-1185">Reference proteome</keyword>
<evidence type="ECO:0000313" key="3">
    <source>
        <dbReference type="Proteomes" id="UP001596457"/>
    </source>
</evidence>
<sequence>MDKQHNALTRGEGQTAPKNDSAFSKLRAAYALKGQTLLRANQPQSVPHVFCRMTALPRA</sequence>
<comment type="caution">
    <text evidence="2">The sequence shown here is derived from an EMBL/GenBank/DDBJ whole genome shotgun (WGS) entry which is preliminary data.</text>
</comment>
<dbReference type="EMBL" id="JBHTBZ010000076">
    <property type="protein sequence ID" value="MFC7462703.1"/>
    <property type="molecule type" value="Genomic_DNA"/>
</dbReference>